<name>A0AAD7GI03_MYCRO</name>
<proteinExistence type="predicted"/>
<dbReference type="Proteomes" id="UP001221757">
    <property type="component" value="Unassembled WGS sequence"/>
</dbReference>
<sequence>MLGVVAQNAGRSSALASPKPNIRERERGQRQEGSENKTRSRWEDNGQKGRRPSTGRRQEGEEEEEEEDKGCGADNPEDQYLDPELDSRMFKTERMRRHTMDAEAGIHPRAPLADDRVRVGCLVRRRPLLATVRPTASRWWTIRDGAVGTLALDRAGGPQGRWRLEVRAYEAGGGSKPGARDIARAGGRGRRKLEAERADGAGRGSRCGTQKWAWAGAGACNGTEERSDAQECS</sequence>
<feature type="compositionally biased region" description="Acidic residues" evidence="1">
    <location>
        <begin position="75"/>
        <end position="84"/>
    </location>
</feature>
<gene>
    <name evidence="2" type="ORF">B0H17DRAFT_1200918</name>
</gene>
<reference evidence="2" key="1">
    <citation type="submission" date="2023-03" db="EMBL/GenBank/DDBJ databases">
        <title>Massive genome expansion in bonnet fungi (Mycena s.s.) driven by repeated elements and novel gene families across ecological guilds.</title>
        <authorList>
            <consortium name="Lawrence Berkeley National Laboratory"/>
            <person name="Harder C.B."/>
            <person name="Miyauchi S."/>
            <person name="Viragh M."/>
            <person name="Kuo A."/>
            <person name="Thoen E."/>
            <person name="Andreopoulos B."/>
            <person name="Lu D."/>
            <person name="Skrede I."/>
            <person name="Drula E."/>
            <person name="Henrissat B."/>
            <person name="Morin E."/>
            <person name="Kohler A."/>
            <person name="Barry K."/>
            <person name="LaButti K."/>
            <person name="Morin E."/>
            <person name="Salamov A."/>
            <person name="Lipzen A."/>
            <person name="Mereny Z."/>
            <person name="Hegedus B."/>
            <person name="Baldrian P."/>
            <person name="Stursova M."/>
            <person name="Weitz H."/>
            <person name="Taylor A."/>
            <person name="Grigoriev I.V."/>
            <person name="Nagy L.G."/>
            <person name="Martin F."/>
            <person name="Kauserud H."/>
        </authorList>
    </citation>
    <scope>NUCLEOTIDE SEQUENCE</scope>
    <source>
        <strain evidence="2">CBHHK067</strain>
    </source>
</reference>
<evidence type="ECO:0000313" key="2">
    <source>
        <dbReference type="EMBL" id="KAJ7691802.1"/>
    </source>
</evidence>
<evidence type="ECO:0000313" key="3">
    <source>
        <dbReference type="Proteomes" id="UP001221757"/>
    </source>
</evidence>
<accession>A0AAD7GI03</accession>
<feature type="region of interest" description="Disordered" evidence="1">
    <location>
        <begin position="1"/>
        <end position="84"/>
    </location>
</feature>
<evidence type="ECO:0000256" key="1">
    <source>
        <dbReference type="SAM" id="MobiDB-lite"/>
    </source>
</evidence>
<organism evidence="2 3">
    <name type="scientific">Mycena rosella</name>
    <name type="common">Pink bonnet</name>
    <name type="synonym">Agaricus rosellus</name>
    <dbReference type="NCBI Taxonomy" id="1033263"/>
    <lineage>
        <taxon>Eukaryota</taxon>
        <taxon>Fungi</taxon>
        <taxon>Dikarya</taxon>
        <taxon>Basidiomycota</taxon>
        <taxon>Agaricomycotina</taxon>
        <taxon>Agaricomycetes</taxon>
        <taxon>Agaricomycetidae</taxon>
        <taxon>Agaricales</taxon>
        <taxon>Marasmiineae</taxon>
        <taxon>Mycenaceae</taxon>
        <taxon>Mycena</taxon>
    </lineage>
</organism>
<comment type="caution">
    <text evidence="2">The sequence shown here is derived from an EMBL/GenBank/DDBJ whole genome shotgun (WGS) entry which is preliminary data.</text>
</comment>
<dbReference type="EMBL" id="JARKIE010000056">
    <property type="protein sequence ID" value="KAJ7691802.1"/>
    <property type="molecule type" value="Genomic_DNA"/>
</dbReference>
<feature type="compositionally biased region" description="Basic and acidic residues" evidence="1">
    <location>
        <begin position="21"/>
        <end position="47"/>
    </location>
</feature>
<feature type="region of interest" description="Disordered" evidence="1">
    <location>
        <begin position="173"/>
        <end position="208"/>
    </location>
</feature>
<dbReference type="AlphaFoldDB" id="A0AAD7GI03"/>
<keyword evidence="3" id="KW-1185">Reference proteome</keyword>
<protein>
    <submittedName>
        <fullName evidence="2">Uncharacterized protein</fullName>
    </submittedName>
</protein>